<accession>A0ABX1P404</accession>
<dbReference type="InterPro" id="IPR053521">
    <property type="entry name" value="McjB-like"/>
</dbReference>
<protein>
    <submittedName>
        <fullName evidence="2">Lasso peptide biosynthesis B2 protein</fullName>
    </submittedName>
</protein>
<dbReference type="Proteomes" id="UP000718564">
    <property type="component" value="Unassembled WGS sequence"/>
</dbReference>
<evidence type="ECO:0000313" key="3">
    <source>
        <dbReference type="Proteomes" id="UP000718564"/>
    </source>
</evidence>
<reference evidence="2 3" key="1">
    <citation type="submission" date="2018-06" db="EMBL/GenBank/DDBJ databases">
        <title>Comparative genomics of Brasilonema spp. strains.</title>
        <authorList>
            <person name="Alvarenga D.O."/>
            <person name="Fiore M.F."/>
            <person name="Varani A.M."/>
        </authorList>
    </citation>
    <scope>NUCLEOTIDE SEQUENCE [LARGE SCALE GENOMIC DNA]</scope>
    <source>
        <strain evidence="2 3">SPC951</strain>
    </source>
</reference>
<sequence length="116" mass="12984">MSYLYALLIGIDCYLPNRLPDGASYKSLEGCVRDINHVEAFLKRQFNLPSKQIYKLTASNVDGSNVLFALTKGLSSTWCVGVATEPIKAHAWVEIGGKPFREVNNFQHHFRKLLAA</sequence>
<dbReference type="EMBL" id="QMEB01000018">
    <property type="protein sequence ID" value="NMG18686.1"/>
    <property type="molecule type" value="Genomic_DNA"/>
</dbReference>
<evidence type="ECO:0000259" key="1">
    <source>
        <dbReference type="Pfam" id="PF13471"/>
    </source>
</evidence>
<gene>
    <name evidence="2" type="ORF">DP116_04170</name>
</gene>
<dbReference type="Pfam" id="PF13471">
    <property type="entry name" value="Transglut_core3"/>
    <property type="match status" value="1"/>
</dbReference>
<evidence type="ECO:0000313" key="2">
    <source>
        <dbReference type="EMBL" id="NMG18686.1"/>
    </source>
</evidence>
<dbReference type="NCBIfam" id="NF033537">
    <property type="entry name" value="lasso_biosyn_B2"/>
    <property type="match status" value="1"/>
</dbReference>
<name>A0ABX1P404_9CYAN</name>
<dbReference type="RefSeq" id="WP_169153973.1">
    <property type="nucleotide sequence ID" value="NZ_CAWPJE010000345.1"/>
</dbReference>
<comment type="caution">
    <text evidence="2">The sequence shown here is derived from an EMBL/GenBank/DDBJ whole genome shotgun (WGS) entry which is preliminary data.</text>
</comment>
<keyword evidence="3" id="KW-1185">Reference proteome</keyword>
<proteinExistence type="predicted"/>
<dbReference type="InterPro" id="IPR032708">
    <property type="entry name" value="McjB_C"/>
</dbReference>
<dbReference type="Gene3D" id="3.40.50.1460">
    <property type="match status" value="1"/>
</dbReference>
<feature type="domain" description="Microcin J25-processing protein McjB C-terminal" evidence="1">
    <location>
        <begin position="68"/>
        <end position="114"/>
    </location>
</feature>
<organism evidence="2 3">
    <name type="scientific">Brasilonema bromeliae SPC951</name>
    <dbReference type="NCBI Taxonomy" id="385972"/>
    <lineage>
        <taxon>Bacteria</taxon>
        <taxon>Bacillati</taxon>
        <taxon>Cyanobacteriota</taxon>
        <taxon>Cyanophyceae</taxon>
        <taxon>Nostocales</taxon>
        <taxon>Scytonemataceae</taxon>
        <taxon>Brasilonema</taxon>
        <taxon>Bromeliae group (in: Brasilonema)</taxon>
    </lineage>
</organism>